<proteinExistence type="predicted"/>
<dbReference type="Gene3D" id="2.30.30.100">
    <property type="match status" value="6"/>
</dbReference>
<reference evidence="3 6" key="2">
    <citation type="submission" date="2020-07" db="EMBL/GenBank/DDBJ databases">
        <title>Sequencing the genomes of 1000 actinobacteria strains.</title>
        <authorList>
            <person name="Klenk H.-P."/>
        </authorList>
    </citation>
    <scope>NUCLEOTIDE SEQUENCE [LARGE SCALE GENOMIC DNA]</scope>
    <source>
        <strain evidence="3 6">DSM 45117</strain>
    </source>
</reference>
<feature type="signal peptide" evidence="2">
    <location>
        <begin position="1"/>
        <end position="31"/>
    </location>
</feature>
<dbReference type="STRING" id="504797.SAMN05421678_102297"/>
<dbReference type="EMBL" id="FOOI01000002">
    <property type="protein sequence ID" value="SFF82334.1"/>
    <property type="molecule type" value="Genomic_DNA"/>
</dbReference>
<dbReference type="Proteomes" id="UP000533017">
    <property type="component" value="Unassembled WGS sequence"/>
</dbReference>
<dbReference type="InterPro" id="IPR013517">
    <property type="entry name" value="FG-GAP"/>
</dbReference>
<evidence type="ECO:0000313" key="6">
    <source>
        <dbReference type="Proteomes" id="UP000533017"/>
    </source>
</evidence>
<protein>
    <submittedName>
        <fullName evidence="4">Repeat domain-containing protein</fullName>
    </submittedName>
</protein>
<dbReference type="OrthoDB" id="5145222at2"/>
<dbReference type="SUPFAM" id="SSF69318">
    <property type="entry name" value="Integrin alpha N-terminal domain"/>
    <property type="match status" value="1"/>
</dbReference>
<dbReference type="Pfam" id="PF13517">
    <property type="entry name" value="FG-GAP_3"/>
    <property type="match status" value="3"/>
</dbReference>
<evidence type="ECO:0000313" key="3">
    <source>
        <dbReference type="EMBL" id="NYH81436.1"/>
    </source>
</evidence>
<dbReference type="AlphaFoldDB" id="A0A1I2LSM4"/>
<name>A0A1I2LSM4_9ACTN</name>
<dbReference type="RefSeq" id="WP_092881372.1">
    <property type="nucleotide sequence ID" value="NZ_FOOI01000002.1"/>
</dbReference>
<dbReference type="PANTHER" id="PTHR46580">
    <property type="entry name" value="SENSOR KINASE-RELATED"/>
    <property type="match status" value="1"/>
</dbReference>
<keyword evidence="1 2" id="KW-0732">Signal</keyword>
<evidence type="ECO:0000256" key="2">
    <source>
        <dbReference type="SAM" id="SignalP"/>
    </source>
</evidence>
<sequence>MRIRQQSRSVALALVLLTAWLVWAPTPRAYAQTVTFGPVTNYSTEGRQPRSVAAGDFNRDGNMDLVTANNQDNNVSVFLGIGAGLFGEATRFAAQNNPRSVAVGDFNKDGRLDLAVANFLSNSVSILLGTGTGTFGAATNFTVGTGPQAVAVGDFNRDSNPDLATANFTGNNITIRLGTGTGGFGAASTFGLNGATSPYGLAVGDFNNDTNPDLAVADSGSNNVSILLGTGTGTFGAATNFALGGGTSPRGVAVGDFNTDGRADLAVTNQASGNLSVLLGTGTGGFGAATNYTVGNQPFSVAVADLDFDGHEDLVTADGGGSATGNRISVLLGTGTATFGAASGFSMGTGPQSVVAADFNNDGLPDVATANSGSDNLSVRLNTTIAGTLSITVPGGPVSAGNGAPGAQLSTQLGPASVADRRAPGPNLWTVTVTSTDFATSPPTQTISKAAASYWSGPATSTTGSGNFVPGQPTAAGAVNLNTSRTAFSKTTGTGLNTATWNPTLIINIPAQATAGTYTGTITHSVA</sequence>
<evidence type="ECO:0000313" key="5">
    <source>
        <dbReference type="Proteomes" id="UP000199052"/>
    </source>
</evidence>
<dbReference type="EMBL" id="JACBZA010000001">
    <property type="protein sequence ID" value="NYH81436.1"/>
    <property type="molecule type" value="Genomic_DNA"/>
</dbReference>
<evidence type="ECO:0000313" key="4">
    <source>
        <dbReference type="EMBL" id="SFF82334.1"/>
    </source>
</evidence>
<organism evidence="4 5">
    <name type="scientific">Actinopolymorpha cephalotaxi</name>
    <dbReference type="NCBI Taxonomy" id="504797"/>
    <lineage>
        <taxon>Bacteria</taxon>
        <taxon>Bacillati</taxon>
        <taxon>Actinomycetota</taxon>
        <taxon>Actinomycetes</taxon>
        <taxon>Propionibacteriales</taxon>
        <taxon>Actinopolymorphaceae</taxon>
        <taxon>Actinopolymorpha</taxon>
    </lineage>
</organism>
<dbReference type="Proteomes" id="UP000199052">
    <property type="component" value="Unassembled WGS sequence"/>
</dbReference>
<dbReference type="PANTHER" id="PTHR46580:SF2">
    <property type="entry name" value="MAM DOMAIN-CONTAINING PROTEIN"/>
    <property type="match status" value="1"/>
</dbReference>
<feature type="chain" id="PRO_5011572228" evidence="2">
    <location>
        <begin position="32"/>
        <end position="527"/>
    </location>
</feature>
<gene>
    <name evidence="3" type="ORF">FHR37_000287</name>
    <name evidence="4" type="ORF">SAMN05421678_102297</name>
</gene>
<evidence type="ECO:0000256" key="1">
    <source>
        <dbReference type="ARBA" id="ARBA00022729"/>
    </source>
</evidence>
<reference evidence="4 5" key="1">
    <citation type="submission" date="2016-10" db="EMBL/GenBank/DDBJ databases">
        <authorList>
            <person name="de Groot N.N."/>
        </authorList>
    </citation>
    <scope>NUCLEOTIDE SEQUENCE [LARGE SCALE GENOMIC DNA]</scope>
    <source>
        <strain evidence="4 5">CPCC 202808</strain>
    </source>
</reference>
<keyword evidence="6" id="KW-1185">Reference proteome</keyword>
<dbReference type="InterPro" id="IPR028994">
    <property type="entry name" value="Integrin_alpha_N"/>
</dbReference>
<accession>A0A1I2LSM4</accession>